<dbReference type="Proteomes" id="UP000014065">
    <property type="component" value="Unassembled WGS sequence"/>
</dbReference>
<reference evidence="1 2" key="1">
    <citation type="journal article" date="2012" name="J. Bacteriol.">
        <title>Genome Sequence of "Candidatus Nitrosoarchaeum limnia" BG20, a Low-Salinity Ammonia-Oxidizing Archaeon from the San Francisco Bay Estuary.</title>
        <authorList>
            <person name="Mosier A.C."/>
            <person name="Allen E.E."/>
            <person name="Kim M."/>
            <person name="Ferriera S."/>
            <person name="Francis C.A."/>
        </authorList>
    </citation>
    <scope>NUCLEOTIDE SEQUENCE [LARGE SCALE GENOMIC DNA]</scope>
    <source>
        <strain evidence="1 2">BG20</strain>
    </source>
</reference>
<protein>
    <submittedName>
        <fullName evidence="1">Uncharacterized protein</fullName>
    </submittedName>
</protein>
<dbReference type="EMBL" id="AHJG01000172">
    <property type="protein sequence ID" value="EPA05613.1"/>
    <property type="molecule type" value="Genomic_DNA"/>
</dbReference>
<comment type="caution">
    <text evidence="1">The sequence shown here is derived from an EMBL/GenBank/DDBJ whole genome shotgun (WGS) entry which is preliminary data.</text>
</comment>
<gene>
    <name evidence="1" type="ORF">BG20_I1058</name>
</gene>
<keyword evidence="2" id="KW-1185">Reference proteome</keyword>
<proteinExistence type="predicted"/>
<organism evidence="1 2">
    <name type="scientific">Candidatus Nitrosarchaeum limnium BG20</name>
    <dbReference type="NCBI Taxonomy" id="859192"/>
    <lineage>
        <taxon>Archaea</taxon>
        <taxon>Nitrososphaerota</taxon>
        <taxon>Nitrososphaeria</taxon>
        <taxon>Nitrosopumilales</taxon>
        <taxon>Nitrosopumilaceae</taxon>
        <taxon>Nitrosarchaeum</taxon>
    </lineage>
</organism>
<evidence type="ECO:0000313" key="2">
    <source>
        <dbReference type="Proteomes" id="UP000014065"/>
    </source>
</evidence>
<evidence type="ECO:0000313" key="1">
    <source>
        <dbReference type="EMBL" id="EPA05613.1"/>
    </source>
</evidence>
<name>S2E4D8_9ARCH</name>
<sequence length="46" mass="5478">MNPNDEKLTFSKQETAMIQVTYNPKNSCSIIIYKRHTEKLEKYTIQ</sequence>
<dbReference type="AlphaFoldDB" id="S2E4D8"/>
<accession>S2E4D8</accession>